<evidence type="ECO:0000259" key="1">
    <source>
        <dbReference type="Pfam" id="PF04446"/>
    </source>
</evidence>
<dbReference type="GO" id="GO:0000287">
    <property type="term" value="F:magnesium ion binding"/>
    <property type="evidence" value="ECO:0007669"/>
    <property type="project" value="InterPro"/>
</dbReference>
<dbReference type="InterPro" id="IPR024956">
    <property type="entry name" value="tRNAHis_GuaTrfase_cat"/>
</dbReference>
<dbReference type="Proteomes" id="UP000816034">
    <property type="component" value="Unassembled WGS sequence"/>
</dbReference>
<dbReference type="PANTHER" id="PTHR12729:SF1">
    <property type="entry name" value="TRNAHIS GUANYLYLTRANSFERASE CATALYTIC DOMAIN-CONTAINING PROTEIN"/>
    <property type="match status" value="1"/>
</dbReference>
<dbReference type="InterPro" id="IPR038469">
    <property type="entry name" value="tRNAHis_GuaTrfase_Thg1_sf"/>
</dbReference>
<sequence length="374" mass="43114">MIPSSTERLVEDILDKSESSTDDDQTIEPTTQFVSKDKRKGHSGVFIEIGERMKAYEKNQGPTLALDKPFMARLDGHKFSTFASPFRKPYDDLLHAVMIQTAADLLEEFTEATCAYTQSDEITLCFPNVNHPMVSNNDDSTTLNSQTRPIAFGGKVTKLSTLLASYCSVRFNFNCQKLAPLWPTKEEYMEKQCPANQTRKSYNPEQVQKMLTRGKAYFDARVFQVESSDEFVNNIRWRSNYDCERNSRTNLGACFFSTKEMNGLRASQVVEKLKTEKQIDWESYPMGFKYGTFIKKTKYEKTVHVEKTGQTMTCMRTKMDAYSFKLDSFDLKYTPLFTLKTWNEVFEAGILDEANLEKEKLFRDLLTEQASEMQ</sequence>
<comment type="caution">
    <text evidence="2">The sequence shown here is derived from an EMBL/GenBank/DDBJ whole genome shotgun (WGS) entry which is preliminary data.</text>
</comment>
<name>A0AA88KID4_NAELO</name>
<dbReference type="InterPro" id="IPR007537">
    <property type="entry name" value="tRNAHis_GuaTrfase_Thg1"/>
</dbReference>
<proteinExistence type="predicted"/>
<dbReference type="GO" id="GO:0006400">
    <property type="term" value="P:tRNA modification"/>
    <property type="evidence" value="ECO:0007669"/>
    <property type="project" value="InterPro"/>
</dbReference>
<keyword evidence="3" id="KW-1185">Reference proteome</keyword>
<dbReference type="GeneID" id="68100365"/>
<dbReference type="GO" id="GO:0008193">
    <property type="term" value="F:tRNA guanylyltransferase activity"/>
    <property type="evidence" value="ECO:0007669"/>
    <property type="project" value="InterPro"/>
</dbReference>
<gene>
    <name evidence="2" type="ORF">C9374_007911</name>
</gene>
<accession>A0AA88KID4</accession>
<dbReference type="AlphaFoldDB" id="A0AA88KID4"/>
<dbReference type="EMBL" id="PYSW02000031">
    <property type="protein sequence ID" value="KAG2378763.1"/>
    <property type="molecule type" value="Genomic_DNA"/>
</dbReference>
<dbReference type="PANTHER" id="PTHR12729">
    <property type="entry name" value="TRNA(HIS) GUANYLYLTRANSFERASE-RELATED"/>
    <property type="match status" value="1"/>
</dbReference>
<organism evidence="2 3">
    <name type="scientific">Naegleria lovaniensis</name>
    <name type="common">Amoeba</name>
    <dbReference type="NCBI Taxonomy" id="51637"/>
    <lineage>
        <taxon>Eukaryota</taxon>
        <taxon>Discoba</taxon>
        <taxon>Heterolobosea</taxon>
        <taxon>Tetramitia</taxon>
        <taxon>Eutetramitia</taxon>
        <taxon>Vahlkampfiidae</taxon>
        <taxon>Naegleria</taxon>
    </lineage>
</organism>
<evidence type="ECO:0000313" key="2">
    <source>
        <dbReference type="EMBL" id="KAG2378763.1"/>
    </source>
</evidence>
<dbReference type="Gene3D" id="3.30.70.3000">
    <property type="match status" value="1"/>
</dbReference>
<feature type="domain" description="tRNAHis guanylyltransferase catalytic" evidence="1">
    <location>
        <begin position="51"/>
        <end position="225"/>
    </location>
</feature>
<dbReference type="Pfam" id="PF04446">
    <property type="entry name" value="Thg1"/>
    <property type="match status" value="1"/>
</dbReference>
<dbReference type="RefSeq" id="XP_044546025.1">
    <property type="nucleotide sequence ID" value="XM_044697929.1"/>
</dbReference>
<protein>
    <recommendedName>
        <fullName evidence="1">tRNAHis guanylyltransferase catalytic domain-containing protein</fullName>
    </recommendedName>
</protein>
<evidence type="ECO:0000313" key="3">
    <source>
        <dbReference type="Proteomes" id="UP000816034"/>
    </source>
</evidence>
<reference evidence="2 3" key="1">
    <citation type="journal article" date="2018" name="BMC Genomics">
        <title>The genome of Naegleria lovaniensis, the basis for a comparative approach to unravel pathogenicity factors of the human pathogenic amoeba N. fowleri.</title>
        <authorList>
            <person name="Liechti N."/>
            <person name="Schurch N."/>
            <person name="Bruggmann R."/>
            <person name="Wittwer M."/>
        </authorList>
    </citation>
    <scope>NUCLEOTIDE SEQUENCE [LARGE SCALE GENOMIC DNA]</scope>
    <source>
        <strain evidence="2 3">ATCC 30569</strain>
    </source>
</reference>